<dbReference type="Proteomes" id="UP001246244">
    <property type="component" value="Unassembled WGS sequence"/>
</dbReference>
<protein>
    <submittedName>
        <fullName evidence="2">Pirin-like C-terminal cupin domain-containing protein</fullName>
    </submittedName>
</protein>
<dbReference type="InterPro" id="IPR008778">
    <property type="entry name" value="Pirin_C_dom"/>
</dbReference>
<dbReference type="CDD" id="cd02247">
    <property type="entry name" value="cupin_pirin_C"/>
    <property type="match status" value="1"/>
</dbReference>
<comment type="caution">
    <text evidence="2">The sequence shown here is derived from an EMBL/GenBank/DDBJ whole genome shotgun (WGS) entry which is preliminary data.</text>
</comment>
<dbReference type="InterPro" id="IPR012093">
    <property type="entry name" value="Pirin"/>
</dbReference>
<sequence length="154" mass="17212">MNGIEGSVREIVTDSEYIDVTVPAEEKFSHITIPGHTVFAYVIEGKGYFEEGRELCAFEAEGRRYIDPSENCAIEPGNVILYTDGDFIEVIAGEKGVKFLIISGKPIGEPVAWYGPIVMNTQEELKTAFEEYRKNTFGADPKTSNHVTKSQIWK</sequence>
<organism evidence="2 3">
    <name type="scientific">Methanosarcina baikalica</name>
    <dbReference type="NCBI Taxonomy" id="3073890"/>
    <lineage>
        <taxon>Archaea</taxon>
        <taxon>Methanobacteriati</taxon>
        <taxon>Methanobacteriota</taxon>
        <taxon>Stenosarchaea group</taxon>
        <taxon>Methanomicrobia</taxon>
        <taxon>Methanosarcinales</taxon>
        <taxon>Methanosarcinaceae</taxon>
        <taxon>Methanosarcina</taxon>
    </lineage>
</organism>
<dbReference type="Pfam" id="PF05726">
    <property type="entry name" value="Pirin_C"/>
    <property type="match status" value="1"/>
</dbReference>
<gene>
    <name evidence="2" type="ORF">RG963_07725</name>
</gene>
<evidence type="ECO:0000313" key="3">
    <source>
        <dbReference type="Proteomes" id="UP001246244"/>
    </source>
</evidence>
<accession>A0ABU2D104</accession>
<dbReference type="EMBL" id="JAVKPK010000025">
    <property type="protein sequence ID" value="MDR7665662.1"/>
    <property type="molecule type" value="Genomic_DNA"/>
</dbReference>
<reference evidence="3" key="1">
    <citation type="submission" date="2023-07" db="EMBL/GenBank/DDBJ databases">
        <title>Whole-genome sequencing of a new Methanosarcina sp. Z-7115.</title>
        <authorList>
            <person name="Zhilina T.N."/>
            <person name="Merkel A.Y."/>
        </authorList>
    </citation>
    <scope>NUCLEOTIDE SEQUENCE [LARGE SCALE GENOMIC DNA]</scope>
    <source>
        <strain evidence="3">Z-7115</strain>
    </source>
</reference>
<keyword evidence="3" id="KW-1185">Reference proteome</keyword>
<evidence type="ECO:0000313" key="2">
    <source>
        <dbReference type="EMBL" id="MDR7665662.1"/>
    </source>
</evidence>
<dbReference type="InterPro" id="IPR014710">
    <property type="entry name" value="RmlC-like_jellyroll"/>
</dbReference>
<dbReference type="PANTHER" id="PTHR13903">
    <property type="entry name" value="PIRIN-RELATED"/>
    <property type="match status" value="1"/>
</dbReference>
<dbReference type="PANTHER" id="PTHR13903:SF8">
    <property type="entry name" value="PIRIN"/>
    <property type="match status" value="1"/>
</dbReference>
<name>A0ABU2D104_9EURY</name>
<dbReference type="PIRSF" id="PIRSF006232">
    <property type="entry name" value="Pirin"/>
    <property type="match status" value="1"/>
</dbReference>
<feature type="domain" description="Pirin C-terminal" evidence="1">
    <location>
        <begin position="17"/>
        <end position="138"/>
    </location>
</feature>
<dbReference type="InterPro" id="IPR011051">
    <property type="entry name" value="RmlC_Cupin_sf"/>
</dbReference>
<dbReference type="RefSeq" id="WP_310575689.1">
    <property type="nucleotide sequence ID" value="NZ_JAVKPK010000025.1"/>
</dbReference>
<dbReference type="Gene3D" id="2.60.120.10">
    <property type="entry name" value="Jelly Rolls"/>
    <property type="match status" value="2"/>
</dbReference>
<proteinExistence type="predicted"/>
<dbReference type="SUPFAM" id="SSF51182">
    <property type="entry name" value="RmlC-like cupins"/>
    <property type="match status" value="1"/>
</dbReference>
<evidence type="ECO:0000259" key="1">
    <source>
        <dbReference type="Pfam" id="PF05726"/>
    </source>
</evidence>